<reference evidence="2" key="1">
    <citation type="submission" date="2016-06" db="EMBL/GenBank/DDBJ databases">
        <authorList>
            <person name="Sutton G."/>
            <person name="Brinkac L."/>
            <person name="Sanka R."/>
            <person name="Adams M."/>
            <person name="Lau E."/>
            <person name="Sam S."/>
            <person name="Sreng N."/>
            <person name="Him V."/>
            <person name="Kerleguer A."/>
            <person name="Cheng S."/>
        </authorList>
    </citation>
    <scope>NUCLEOTIDE SEQUENCE [LARGE SCALE GENOMIC DNA]</scope>
    <source>
        <strain evidence="2">E861</strain>
    </source>
</reference>
<dbReference type="AlphaFoldDB" id="A0A1A2ZGQ3"/>
<name>A0A1A2ZGQ3_9MYCO</name>
<dbReference type="Proteomes" id="UP000093592">
    <property type="component" value="Unassembled WGS sequence"/>
</dbReference>
<evidence type="ECO:0008006" key="3">
    <source>
        <dbReference type="Google" id="ProtNLM"/>
    </source>
</evidence>
<dbReference type="OrthoDB" id="4748714at2"/>
<evidence type="ECO:0000313" key="2">
    <source>
        <dbReference type="Proteomes" id="UP000093592"/>
    </source>
</evidence>
<organism evidence="1 2">
    <name type="scientific">Mycobacterium kyorinense</name>
    <dbReference type="NCBI Taxonomy" id="487514"/>
    <lineage>
        <taxon>Bacteria</taxon>
        <taxon>Bacillati</taxon>
        <taxon>Actinomycetota</taxon>
        <taxon>Actinomycetes</taxon>
        <taxon>Mycobacteriales</taxon>
        <taxon>Mycobacteriaceae</taxon>
        <taxon>Mycobacterium</taxon>
    </lineage>
</organism>
<gene>
    <name evidence="1" type="ORF">A5707_16340</name>
</gene>
<dbReference type="EMBL" id="LZKJ01000059">
    <property type="protein sequence ID" value="OBI49784.1"/>
    <property type="molecule type" value="Genomic_DNA"/>
</dbReference>
<sequence length="136" mass="14772">MDSAVVHPSSAVAHAWEAAYKESVLTPAWEQARHLIGSVGVRYTTAALGLRDARTVRNWVERRAEPREHDVASRLAVLFRVVKAIESIYSPTVAAAFLRSSNPQLDDEAPLVVLATQPVDEGEQAVLAAARAFLEG</sequence>
<accession>A0A1A2ZGQ3</accession>
<evidence type="ECO:0000313" key="1">
    <source>
        <dbReference type="EMBL" id="OBI49784.1"/>
    </source>
</evidence>
<proteinExistence type="predicted"/>
<dbReference type="RefSeq" id="WP_065013598.1">
    <property type="nucleotide sequence ID" value="NZ_LZKJ01000059.1"/>
</dbReference>
<protein>
    <recommendedName>
        <fullName evidence="3">Antitoxin Xre/MbcA/ParS-like toxin-binding domain-containing protein</fullName>
    </recommendedName>
</protein>
<comment type="caution">
    <text evidence="1">The sequence shown here is derived from an EMBL/GenBank/DDBJ whole genome shotgun (WGS) entry which is preliminary data.</text>
</comment>